<reference evidence="2 3" key="1">
    <citation type="journal article" date="2011" name="J. Microbiol.">
        <title>Bacillus kyonggiensis sp. nov., isolated from soil of a lettuce field.</title>
        <authorList>
            <person name="Dong K."/>
            <person name="Lee S."/>
        </authorList>
    </citation>
    <scope>NUCLEOTIDE SEQUENCE [LARGE SCALE GENOMIC DNA]</scope>
    <source>
        <strain evidence="2 3">NB22</strain>
    </source>
</reference>
<accession>A0A4U1D2K7</accession>
<dbReference type="EMBL" id="SWBM01000003">
    <property type="protein sequence ID" value="TKC16058.1"/>
    <property type="molecule type" value="Genomic_DNA"/>
</dbReference>
<keyword evidence="3" id="KW-1185">Reference proteome</keyword>
<keyword evidence="1" id="KW-0812">Transmembrane</keyword>
<feature type="transmembrane region" description="Helical" evidence="1">
    <location>
        <begin position="107"/>
        <end position="126"/>
    </location>
</feature>
<name>A0A4U1D2K7_9BACI</name>
<comment type="caution">
    <text evidence="2">The sequence shown here is derived from an EMBL/GenBank/DDBJ whole genome shotgun (WGS) entry which is preliminary data.</text>
</comment>
<protein>
    <submittedName>
        <fullName evidence="2">Uncharacterized protein</fullName>
    </submittedName>
</protein>
<gene>
    <name evidence="2" type="ORF">FA727_13950</name>
</gene>
<evidence type="ECO:0000256" key="1">
    <source>
        <dbReference type="SAM" id="Phobius"/>
    </source>
</evidence>
<sequence length="149" mass="16637">MLFLVTACSQSGEEDTEKISGVISKGQVLGYEYETAIEGSSFLWKVGHKQDSLYIKESDSNKEILEDFMVAVNKGTSVLVTLMISLGYIVIIAITTFILFKKNRKIIKASSGILIAFSVIAMFIAFESATDFNRILHDAEYYFLVLKNI</sequence>
<proteinExistence type="predicted"/>
<dbReference type="AlphaFoldDB" id="A0A4U1D2K7"/>
<dbReference type="Proteomes" id="UP000307756">
    <property type="component" value="Unassembled WGS sequence"/>
</dbReference>
<keyword evidence="1" id="KW-0472">Membrane</keyword>
<evidence type="ECO:0000313" key="3">
    <source>
        <dbReference type="Proteomes" id="UP000307756"/>
    </source>
</evidence>
<feature type="transmembrane region" description="Helical" evidence="1">
    <location>
        <begin position="78"/>
        <end position="100"/>
    </location>
</feature>
<keyword evidence="1" id="KW-1133">Transmembrane helix</keyword>
<organism evidence="2 3">
    <name type="scientific">Robertmurraya kyonggiensis</name>
    <dbReference type="NCBI Taxonomy" id="1037680"/>
    <lineage>
        <taxon>Bacteria</taxon>
        <taxon>Bacillati</taxon>
        <taxon>Bacillota</taxon>
        <taxon>Bacilli</taxon>
        <taxon>Bacillales</taxon>
        <taxon>Bacillaceae</taxon>
        <taxon>Robertmurraya</taxon>
    </lineage>
</organism>
<evidence type="ECO:0000313" key="2">
    <source>
        <dbReference type="EMBL" id="TKC16058.1"/>
    </source>
</evidence>